<evidence type="ECO:0000256" key="1">
    <source>
        <dbReference type="SAM" id="MobiDB-lite"/>
    </source>
</evidence>
<feature type="compositionally biased region" description="Polar residues" evidence="1">
    <location>
        <begin position="30"/>
        <end position="40"/>
    </location>
</feature>
<dbReference type="Proteomes" id="UP001158576">
    <property type="component" value="Chromosome 2"/>
</dbReference>
<feature type="region of interest" description="Disordered" evidence="1">
    <location>
        <begin position="22"/>
        <end position="45"/>
    </location>
</feature>
<proteinExistence type="predicted"/>
<protein>
    <submittedName>
        <fullName evidence="2">Oidioi.mRNA.OKI2018_I69.chr2.g4669.t1.cds</fullName>
    </submittedName>
</protein>
<evidence type="ECO:0000313" key="2">
    <source>
        <dbReference type="EMBL" id="CAG5110252.1"/>
    </source>
</evidence>
<evidence type="ECO:0000313" key="3">
    <source>
        <dbReference type="Proteomes" id="UP001158576"/>
    </source>
</evidence>
<accession>A0ABN7T1F6</accession>
<organism evidence="2 3">
    <name type="scientific">Oikopleura dioica</name>
    <name type="common">Tunicate</name>
    <dbReference type="NCBI Taxonomy" id="34765"/>
    <lineage>
        <taxon>Eukaryota</taxon>
        <taxon>Metazoa</taxon>
        <taxon>Chordata</taxon>
        <taxon>Tunicata</taxon>
        <taxon>Appendicularia</taxon>
        <taxon>Copelata</taxon>
        <taxon>Oikopleuridae</taxon>
        <taxon>Oikopleura</taxon>
    </lineage>
</organism>
<keyword evidence="3" id="KW-1185">Reference proteome</keyword>
<sequence length="266" mass="30424">MKFVRAILVASAQSRLMINMDKSNDRNGPLQVQNSESDSNFAPDRFLGQNAQQGDSCCSNIIVHDLLNGQRTFQRAVDQDAWLDNRGDVIFFNSQFQIWQLLPQSKANFFGTAFSSGSFDEGKGCPTDNTWTVSNKNRWTTVPNYLTCQSSISSEDALAYDLSERVCEMMKNMVPRLKEYKMDALCQRAKFIADRVIRQRSCASSSLTRADSNLVMSLDTLREWRDKLMAINARRNENCDNNDELDGAIQRFYSSMKRKVMKNNRK</sequence>
<gene>
    <name evidence="2" type="ORF">OKIOD_LOCUS13434</name>
</gene>
<dbReference type="EMBL" id="OU015567">
    <property type="protein sequence ID" value="CAG5110252.1"/>
    <property type="molecule type" value="Genomic_DNA"/>
</dbReference>
<name>A0ABN7T1F6_OIKDI</name>
<reference evidence="2 3" key="1">
    <citation type="submission" date="2021-04" db="EMBL/GenBank/DDBJ databases">
        <authorList>
            <person name="Bliznina A."/>
        </authorList>
    </citation>
    <scope>NUCLEOTIDE SEQUENCE [LARGE SCALE GENOMIC DNA]</scope>
</reference>